<name>A0A9X0I8S0_9ACTN</name>
<comment type="caution">
    <text evidence="5">The sequence shown here is derived from an EMBL/GenBank/DDBJ whole genome shotgun (WGS) entry which is preliminary data.</text>
</comment>
<feature type="domain" description="HTH hxlR-type" evidence="4">
    <location>
        <begin position="31"/>
        <end position="129"/>
    </location>
</feature>
<dbReference type="InterPro" id="IPR036388">
    <property type="entry name" value="WH-like_DNA-bd_sf"/>
</dbReference>
<dbReference type="PANTHER" id="PTHR33204:SF18">
    <property type="entry name" value="TRANSCRIPTIONAL REGULATORY PROTEIN"/>
    <property type="match status" value="1"/>
</dbReference>
<keyword evidence="1" id="KW-0805">Transcription regulation</keyword>
<reference evidence="5 6" key="1">
    <citation type="submission" date="2015-10" db="EMBL/GenBank/DDBJ databases">
        <authorList>
            <person name="Ju K.-S."/>
            <person name="Doroghazi J.R."/>
            <person name="Metcalf W.W."/>
        </authorList>
    </citation>
    <scope>NUCLEOTIDE SEQUENCE [LARGE SCALE GENOMIC DNA]</scope>
    <source>
        <strain evidence="5 6">NRRL B-24793</strain>
    </source>
</reference>
<accession>A0A9X0I8S0</accession>
<evidence type="ECO:0000313" key="5">
    <source>
        <dbReference type="EMBL" id="KUJ48966.1"/>
    </source>
</evidence>
<keyword evidence="2" id="KW-0238">DNA-binding</keyword>
<evidence type="ECO:0000256" key="1">
    <source>
        <dbReference type="ARBA" id="ARBA00023015"/>
    </source>
</evidence>
<dbReference type="OMA" id="RELMFGP"/>
<dbReference type="PROSITE" id="PS51118">
    <property type="entry name" value="HTH_HXLR"/>
    <property type="match status" value="1"/>
</dbReference>
<dbReference type="GO" id="GO:0003677">
    <property type="term" value="F:DNA binding"/>
    <property type="evidence" value="ECO:0007669"/>
    <property type="project" value="UniProtKB-KW"/>
</dbReference>
<dbReference type="InterPro" id="IPR011991">
    <property type="entry name" value="ArsR-like_HTH"/>
</dbReference>
<evidence type="ECO:0000259" key="4">
    <source>
        <dbReference type="PROSITE" id="PS51118"/>
    </source>
</evidence>
<organism evidence="5 6">
    <name type="scientific">Micromonospora maris</name>
    <dbReference type="NCBI Taxonomy" id="1003110"/>
    <lineage>
        <taxon>Bacteria</taxon>
        <taxon>Bacillati</taxon>
        <taxon>Actinomycetota</taxon>
        <taxon>Actinomycetes</taxon>
        <taxon>Micromonosporales</taxon>
        <taxon>Micromonosporaceae</taxon>
        <taxon>Micromonospora</taxon>
    </lineage>
</organism>
<keyword evidence="6" id="KW-1185">Reference proteome</keyword>
<evidence type="ECO:0000256" key="3">
    <source>
        <dbReference type="ARBA" id="ARBA00023163"/>
    </source>
</evidence>
<dbReference type="Gene3D" id="1.10.10.10">
    <property type="entry name" value="Winged helix-like DNA-binding domain superfamily/Winged helix DNA-binding domain"/>
    <property type="match status" value="1"/>
</dbReference>
<dbReference type="Proteomes" id="UP000053246">
    <property type="component" value="Unassembled WGS sequence"/>
</dbReference>
<dbReference type="InterPro" id="IPR036390">
    <property type="entry name" value="WH_DNA-bd_sf"/>
</dbReference>
<protein>
    <recommendedName>
        <fullName evidence="4">HTH hxlR-type domain-containing protein</fullName>
    </recommendedName>
</protein>
<evidence type="ECO:0000313" key="6">
    <source>
        <dbReference type="Proteomes" id="UP000053246"/>
    </source>
</evidence>
<keyword evidence="3" id="KW-0804">Transcription</keyword>
<dbReference type="CDD" id="cd00090">
    <property type="entry name" value="HTH_ARSR"/>
    <property type="match status" value="1"/>
</dbReference>
<evidence type="ECO:0000256" key="2">
    <source>
        <dbReference type="ARBA" id="ARBA00023125"/>
    </source>
</evidence>
<dbReference type="InterPro" id="IPR002577">
    <property type="entry name" value="HTH_HxlR"/>
</dbReference>
<gene>
    <name evidence="5" type="ORF">ADL17_08245</name>
</gene>
<sequence>MEPSWHCVSGQKGRLIWLPIKRTYAELGDACRAANALDLVGDRWTLIVVRELILGPKRFSDLAEAARGITPAVLSDRLRSLQQAGIVEQVTLTDQPHTQAYAATTWGQGLETVLAALGQWYATGPAPDTCGGMTPDATVLAMRTMAPPLLAALPPIALHLYDARRPDPPVHRYHLTAVDRTLTIQVGFAEEPVATVTADSTVWGGILFEGLPLADAERAGDVHVTGDRDAVVRVVGLYRTGQRPTNGHGNLGIPVTTG</sequence>
<proteinExistence type="predicted"/>
<dbReference type="SUPFAM" id="SSF46785">
    <property type="entry name" value="Winged helix' DNA-binding domain"/>
    <property type="match status" value="1"/>
</dbReference>
<dbReference type="EMBL" id="LMWI01000001">
    <property type="protein sequence ID" value="KUJ48966.1"/>
    <property type="molecule type" value="Genomic_DNA"/>
</dbReference>
<dbReference type="Pfam" id="PF01638">
    <property type="entry name" value="HxlR"/>
    <property type="match status" value="1"/>
</dbReference>
<dbReference type="PANTHER" id="PTHR33204">
    <property type="entry name" value="TRANSCRIPTIONAL REGULATOR, MARR FAMILY"/>
    <property type="match status" value="1"/>
</dbReference>
<dbReference type="Gene3D" id="3.30.1050.10">
    <property type="entry name" value="SCP2 sterol-binding domain"/>
    <property type="match status" value="1"/>
</dbReference>
<dbReference type="AlphaFoldDB" id="A0A9X0I8S0"/>
<dbReference type="RefSeq" id="WP_013732344.1">
    <property type="nucleotide sequence ID" value="NZ_LMWI01000001.1"/>
</dbReference>
<dbReference type="InterPro" id="IPR036527">
    <property type="entry name" value="SCP2_sterol-bd_dom_sf"/>
</dbReference>